<keyword evidence="4" id="KW-0722">Serine protease inhibitor</keyword>
<dbReference type="FunFam" id="4.10.410.10:FF:000020">
    <property type="entry name" value="Collagen, type VI, alpha 3"/>
    <property type="match status" value="1"/>
</dbReference>
<reference evidence="8 9" key="1">
    <citation type="submission" date="2013-12" db="EMBL/GenBank/DDBJ databases">
        <title>Draft genome of the parsitic nematode Ancylostoma duodenale.</title>
        <authorList>
            <person name="Mitreva M."/>
        </authorList>
    </citation>
    <scope>NUCLEOTIDE SEQUENCE [LARGE SCALE GENOMIC DNA]</scope>
    <source>
        <strain evidence="8 9">Zhejiang</strain>
    </source>
</reference>
<evidence type="ECO:0000256" key="6">
    <source>
        <dbReference type="SAM" id="SignalP"/>
    </source>
</evidence>
<keyword evidence="6" id="KW-0732">Signal</keyword>
<protein>
    <submittedName>
        <fullName evidence="8">Kunitz/Bovine pancreatic trypsin inhibitor domain protein</fullName>
    </submittedName>
</protein>
<dbReference type="InterPro" id="IPR036880">
    <property type="entry name" value="Kunitz_BPTI_sf"/>
</dbReference>
<dbReference type="AlphaFoldDB" id="A0A0C2DWV5"/>
<keyword evidence="9" id="KW-1185">Reference proteome</keyword>
<dbReference type="InterPro" id="IPR050098">
    <property type="entry name" value="TFPI/VKTCI-like"/>
</dbReference>
<dbReference type="EMBL" id="KN726729">
    <property type="protein sequence ID" value="KIH67362.1"/>
    <property type="molecule type" value="Genomic_DNA"/>
</dbReference>
<keyword evidence="3" id="KW-0646">Protease inhibitor</keyword>
<feature type="domain" description="BPTI/Kunitz inhibitor" evidence="7">
    <location>
        <begin position="22"/>
        <end position="72"/>
    </location>
</feature>
<evidence type="ECO:0000259" key="7">
    <source>
        <dbReference type="PROSITE" id="PS50279"/>
    </source>
</evidence>
<dbReference type="Gene3D" id="4.10.410.10">
    <property type="entry name" value="Pancreatic trypsin inhibitor Kunitz domain"/>
    <property type="match status" value="2"/>
</dbReference>
<dbReference type="PANTHER" id="PTHR10083">
    <property type="entry name" value="KUNITZ-TYPE PROTEASE INHIBITOR-RELATED"/>
    <property type="match status" value="1"/>
</dbReference>
<dbReference type="InterPro" id="IPR002223">
    <property type="entry name" value="Kunitz_BPTI"/>
</dbReference>
<dbReference type="GO" id="GO:0005615">
    <property type="term" value="C:extracellular space"/>
    <property type="evidence" value="ECO:0007669"/>
    <property type="project" value="TreeGrafter"/>
</dbReference>
<keyword evidence="5" id="KW-1015">Disulfide bond</keyword>
<dbReference type="PANTHER" id="PTHR10083:SF374">
    <property type="entry name" value="BPTI_KUNITZ INHIBITOR DOMAIN-CONTAINING PROTEIN"/>
    <property type="match status" value="1"/>
</dbReference>
<dbReference type="PRINTS" id="PR00759">
    <property type="entry name" value="BASICPTASE"/>
</dbReference>
<sequence>MKSAVLVLLCAATAIAMRSRRCYNPIEKGHCLAIMPRFAFDTNTSECVRFFYSGCGGNNNNFPTKRACERACMTNRGSLRLPEISLLPSFTEEDRVCTLPLERGPCHGLIPRYGFDANLGRCRRFHYGGCQGNGNNFETKEECEMTCLENTPMPIPLGPLILN</sequence>
<evidence type="ECO:0000256" key="1">
    <source>
        <dbReference type="ARBA" id="ARBA00004613"/>
    </source>
</evidence>
<evidence type="ECO:0000256" key="3">
    <source>
        <dbReference type="ARBA" id="ARBA00022690"/>
    </source>
</evidence>
<keyword evidence="2" id="KW-0964">Secreted</keyword>
<dbReference type="SMART" id="SM00131">
    <property type="entry name" value="KU"/>
    <property type="match status" value="2"/>
</dbReference>
<dbReference type="Proteomes" id="UP000054047">
    <property type="component" value="Unassembled WGS sequence"/>
</dbReference>
<dbReference type="PROSITE" id="PS00280">
    <property type="entry name" value="BPTI_KUNITZ_1"/>
    <property type="match status" value="1"/>
</dbReference>
<feature type="domain" description="BPTI/Kunitz inhibitor" evidence="7">
    <location>
        <begin position="97"/>
        <end position="147"/>
    </location>
</feature>
<dbReference type="FunFam" id="4.10.410.10:FF:000011">
    <property type="entry name" value="Tissue factor pathway inhibitor"/>
    <property type="match status" value="1"/>
</dbReference>
<evidence type="ECO:0000256" key="5">
    <source>
        <dbReference type="ARBA" id="ARBA00023157"/>
    </source>
</evidence>
<dbReference type="GO" id="GO:0004867">
    <property type="term" value="F:serine-type endopeptidase inhibitor activity"/>
    <property type="evidence" value="ECO:0007669"/>
    <property type="project" value="UniProtKB-KW"/>
</dbReference>
<dbReference type="InterPro" id="IPR020901">
    <property type="entry name" value="Prtase_inh_Kunz-CS"/>
</dbReference>
<feature type="signal peptide" evidence="6">
    <location>
        <begin position="1"/>
        <end position="16"/>
    </location>
</feature>
<dbReference type="OrthoDB" id="5871431at2759"/>
<dbReference type="CDD" id="cd00109">
    <property type="entry name" value="Kunitz-type"/>
    <property type="match status" value="2"/>
</dbReference>
<evidence type="ECO:0000256" key="4">
    <source>
        <dbReference type="ARBA" id="ARBA00022900"/>
    </source>
</evidence>
<accession>A0A0C2DWV5</accession>
<feature type="chain" id="PRO_5002164502" evidence="6">
    <location>
        <begin position="17"/>
        <end position="163"/>
    </location>
</feature>
<evidence type="ECO:0000313" key="8">
    <source>
        <dbReference type="EMBL" id="KIH67362.1"/>
    </source>
</evidence>
<dbReference type="Pfam" id="PF00014">
    <property type="entry name" value="Kunitz_BPTI"/>
    <property type="match status" value="2"/>
</dbReference>
<evidence type="ECO:0000256" key="2">
    <source>
        <dbReference type="ARBA" id="ARBA00022525"/>
    </source>
</evidence>
<gene>
    <name evidence="8" type="ORF">ANCDUO_02312</name>
</gene>
<dbReference type="PROSITE" id="PS50279">
    <property type="entry name" value="BPTI_KUNITZ_2"/>
    <property type="match status" value="2"/>
</dbReference>
<organism evidence="8 9">
    <name type="scientific">Ancylostoma duodenale</name>
    <dbReference type="NCBI Taxonomy" id="51022"/>
    <lineage>
        <taxon>Eukaryota</taxon>
        <taxon>Metazoa</taxon>
        <taxon>Ecdysozoa</taxon>
        <taxon>Nematoda</taxon>
        <taxon>Chromadorea</taxon>
        <taxon>Rhabditida</taxon>
        <taxon>Rhabditina</taxon>
        <taxon>Rhabditomorpha</taxon>
        <taxon>Strongyloidea</taxon>
        <taxon>Ancylostomatidae</taxon>
        <taxon>Ancylostomatinae</taxon>
        <taxon>Ancylostoma</taxon>
    </lineage>
</organism>
<evidence type="ECO:0000313" key="9">
    <source>
        <dbReference type="Proteomes" id="UP000054047"/>
    </source>
</evidence>
<dbReference type="SUPFAM" id="SSF57362">
    <property type="entry name" value="BPTI-like"/>
    <property type="match status" value="2"/>
</dbReference>
<proteinExistence type="predicted"/>
<name>A0A0C2DWV5_9BILA</name>
<comment type="subcellular location">
    <subcellularLocation>
        <location evidence="1">Secreted</location>
    </subcellularLocation>
</comment>